<accession>A0ABW0F372</accession>
<proteinExistence type="predicted"/>
<comment type="caution">
    <text evidence="1">The sequence shown here is derived from an EMBL/GenBank/DDBJ whole genome shotgun (WGS) entry which is preliminary data.</text>
</comment>
<sequence>MPDPRTEAAIEAAARAFHENAREKRQFHWEQSSEEWRRDIRNFVRPMVEAALEAADAHLAACIPKPKQGEPR</sequence>
<name>A0ABW0F372_9HYPH</name>
<keyword evidence="2" id="KW-1185">Reference proteome</keyword>
<dbReference type="Proteomes" id="UP001595976">
    <property type="component" value="Unassembled WGS sequence"/>
</dbReference>
<evidence type="ECO:0000313" key="1">
    <source>
        <dbReference type="EMBL" id="MFC5292701.1"/>
    </source>
</evidence>
<gene>
    <name evidence="1" type="ORF">ACFPK2_06835</name>
</gene>
<protein>
    <submittedName>
        <fullName evidence="1">Uncharacterized protein</fullName>
    </submittedName>
</protein>
<evidence type="ECO:0000313" key="2">
    <source>
        <dbReference type="Proteomes" id="UP001595976"/>
    </source>
</evidence>
<dbReference type="RefSeq" id="WP_260347971.1">
    <property type="nucleotide sequence ID" value="NZ_JAOAOS010000002.1"/>
</dbReference>
<reference evidence="2" key="1">
    <citation type="journal article" date="2019" name="Int. J. Syst. Evol. Microbiol.">
        <title>The Global Catalogue of Microorganisms (GCM) 10K type strain sequencing project: providing services to taxonomists for standard genome sequencing and annotation.</title>
        <authorList>
            <consortium name="The Broad Institute Genomics Platform"/>
            <consortium name="The Broad Institute Genome Sequencing Center for Infectious Disease"/>
            <person name="Wu L."/>
            <person name="Ma J."/>
        </authorList>
    </citation>
    <scope>NUCLEOTIDE SEQUENCE [LARGE SCALE GENOMIC DNA]</scope>
    <source>
        <strain evidence="2">CGMCC 1.15643</strain>
    </source>
</reference>
<dbReference type="EMBL" id="JBHSLI010000002">
    <property type="protein sequence ID" value="MFC5292701.1"/>
    <property type="molecule type" value="Genomic_DNA"/>
</dbReference>
<organism evidence="1 2">
    <name type="scientific">Bosea minatitlanensis</name>
    <dbReference type="NCBI Taxonomy" id="128782"/>
    <lineage>
        <taxon>Bacteria</taxon>
        <taxon>Pseudomonadati</taxon>
        <taxon>Pseudomonadota</taxon>
        <taxon>Alphaproteobacteria</taxon>
        <taxon>Hyphomicrobiales</taxon>
        <taxon>Boseaceae</taxon>
        <taxon>Bosea</taxon>
    </lineage>
</organism>